<keyword evidence="1" id="KW-0503">Monooxygenase</keyword>
<organism evidence="1 2">
    <name type="scientific">Streptomyces nitrosporeus</name>
    <dbReference type="NCBI Taxonomy" id="28894"/>
    <lineage>
        <taxon>Bacteria</taxon>
        <taxon>Bacillati</taxon>
        <taxon>Actinomycetota</taxon>
        <taxon>Actinomycetes</taxon>
        <taxon>Kitasatosporales</taxon>
        <taxon>Streptomycetaceae</taxon>
        <taxon>Streptomyces</taxon>
    </lineage>
</organism>
<dbReference type="GO" id="GO:0004497">
    <property type="term" value="F:monooxygenase activity"/>
    <property type="evidence" value="ECO:0007669"/>
    <property type="project" value="UniProtKB-KW"/>
</dbReference>
<dbReference type="EMBL" id="CP023702">
    <property type="protein sequence ID" value="QEU74595.1"/>
    <property type="molecule type" value="Genomic_DNA"/>
</dbReference>
<dbReference type="AlphaFoldDB" id="A0A5J6FI44"/>
<proteinExistence type="predicted"/>
<dbReference type="Proteomes" id="UP000326178">
    <property type="component" value="Chromosome"/>
</dbReference>
<name>A0A5J6FI44_9ACTN</name>
<dbReference type="InterPro" id="IPR046032">
    <property type="entry name" value="DUF5990"/>
</dbReference>
<accession>A0A5J6FI44</accession>
<evidence type="ECO:0000313" key="1">
    <source>
        <dbReference type="EMBL" id="QEU74595.1"/>
    </source>
</evidence>
<keyword evidence="2" id="KW-1185">Reference proteome</keyword>
<dbReference type="KEGG" id="snk:CP967_23690"/>
<sequence length="161" mass="16849">MGTMQIHIEATHLPGRDCAPGPGFPGRTGVHVGVQRKDRPGELLGVHPGDAPSAGWTLECDAVSTADGIVVSGPYVQNRLGGRFVYLSWGTVDGDGVFSMFRRAKLMLADIDPGILSAAALTGHLTARLRLTDELGRPRCARVRPGDIEWSATPGPAAAGA</sequence>
<keyword evidence="1" id="KW-0560">Oxidoreductase</keyword>
<dbReference type="OrthoDB" id="3783022at2"/>
<protein>
    <submittedName>
        <fullName evidence="1">Monooxygenase</fullName>
    </submittedName>
</protein>
<dbReference type="Pfam" id="PF19452">
    <property type="entry name" value="DUF5990"/>
    <property type="match status" value="1"/>
</dbReference>
<evidence type="ECO:0000313" key="2">
    <source>
        <dbReference type="Proteomes" id="UP000326178"/>
    </source>
</evidence>
<gene>
    <name evidence="1" type="ORF">CP967_23690</name>
</gene>
<reference evidence="1 2" key="1">
    <citation type="submission" date="2017-09" db="EMBL/GenBank/DDBJ databases">
        <authorList>
            <person name="Lee N."/>
            <person name="Cho B.-K."/>
        </authorList>
    </citation>
    <scope>NUCLEOTIDE SEQUENCE [LARGE SCALE GENOMIC DNA]</scope>
    <source>
        <strain evidence="1 2">ATCC 12769</strain>
    </source>
</reference>